<name>A0A2T2P9C8_CORCC</name>
<organism evidence="1 2">
    <name type="scientific">Corynespora cassiicola Philippines</name>
    <dbReference type="NCBI Taxonomy" id="1448308"/>
    <lineage>
        <taxon>Eukaryota</taxon>
        <taxon>Fungi</taxon>
        <taxon>Dikarya</taxon>
        <taxon>Ascomycota</taxon>
        <taxon>Pezizomycotina</taxon>
        <taxon>Dothideomycetes</taxon>
        <taxon>Pleosporomycetidae</taxon>
        <taxon>Pleosporales</taxon>
        <taxon>Corynesporascaceae</taxon>
        <taxon>Corynespora</taxon>
    </lineage>
</organism>
<protein>
    <submittedName>
        <fullName evidence="1">Uncharacterized protein</fullName>
    </submittedName>
</protein>
<dbReference type="AlphaFoldDB" id="A0A2T2P9C8"/>
<evidence type="ECO:0000313" key="2">
    <source>
        <dbReference type="Proteomes" id="UP000240883"/>
    </source>
</evidence>
<keyword evidence="2" id="KW-1185">Reference proteome</keyword>
<accession>A0A2T2P9C8</accession>
<dbReference type="OrthoDB" id="3694634at2759"/>
<proteinExistence type="predicted"/>
<gene>
    <name evidence="1" type="ORF">BS50DRAFT_11598</name>
</gene>
<evidence type="ECO:0000313" key="1">
    <source>
        <dbReference type="EMBL" id="PSN74245.1"/>
    </source>
</evidence>
<sequence>MSAPVLLPAPLASDSVALGQLLVDPLNPESTSFISQTTSPTVSEPQLQSRYQDVIHHDDQGRFVSSLSGFSRLPTEDNLLLMQADQMSYTSLRNPDAAFDALRRDTSAQSFLRKMSAENKPLYYVVGIQKLNNPTFKRAVVKEGSVAEAPSAGDPKIHLPRQDSATDLKEKNKDAVFGIDVRKVSCRVGSADEPHNLEDIDYSWSYHKLGGPEELQLSIGLGKPLEANELRALAGIVSDDDFTDQSYESDYSDDEGQAGF</sequence>
<reference evidence="1 2" key="1">
    <citation type="journal article" date="2018" name="Front. Microbiol.">
        <title>Genome-Wide Analysis of Corynespora cassiicola Leaf Fall Disease Putative Effectors.</title>
        <authorList>
            <person name="Lopez D."/>
            <person name="Ribeiro S."/>
            <person name="Label P."/>
            <person name="Fumanal B."/>
            <person name="Venisse J.S."/>
            <person name="Kohler A."/>
            <person name="de Oliveira R.R."/>
            <person name="Labutti K."/>
            <person name="Lipzen A."/>
            <person name="Lail K."/>
            <person name="Bauer D."/>
            <person name="Ohm R.A."/>
            <person name="Barry K.W."/>
            <person name="Spatafora J."/>
            <person name="Grigoriev I.V."/>
            <person name="Martin F.M."/>
            <person name="Pujade-Renaud V."/>
        </authorList>
    </citation>
    <scope>NUCLEOTIDE SEQUENCE [LARGE SCALE GENOMIC DNA]</scope>
    <source>
        <strain evidence="1 2">Philippines</strain>
    </source>
</reference>
<dbReference type="EMBL" id="KZ678128">
    <property type="protein sequence ID" value="PSN74245.1"/>
    <property type="molecule type" value="Genomic_DNA"/>
</dbReference>
<dbReference type="Proteomes" id="UP000240883">
    <property type="component" value="Unassembled WGS sequence"/>
</dbReference>